<dbReference type="GO" id="GO:0019752">
    <property type="term" value="P:carboxylic acid metabolic process"/>
    <property type="evidence" value="ECO:0007669"/>
    <property type="project" value="UniProtKB-ARBA"/>
</dbReference>
<dbReference type="PANTHER" id="PTHR46470">
    <property type="entry name" value="N-ACYLNEURAMINATE-9-PHOSPHATASE"/>
    <property type="match status" value="1"/>
</dbReference>
<dbReference type="SUPFAM" id="SSF56784">
    <property type="entry name" value="HAD-like"/>
    <property type="match status" value="1"/>
</dbReference>
<organism evidence="4 5">
    <name type="scientific">Thermus oshimai JL-2</name>
    <dbReference type="NCBI Taxonomy" id="751945"/>
    <lineage>
        <taxon>Bacteria</taxon>
        <taxon>Thermotogati</taxon>
        <taxon>Deinococcota</taxon>
        <taxon>Deinococci</taxon>
        <taxon>Thermales</taxon>
        <taxon>Thermaceae</taxon>
        <taxon>Thermus</taxon>
    </lineage>
</organism>
<evidence type="ECO:0000256" key="1">
    <source>
        <dbReference type="ARBA" id="ARBA00001946"/>
    </source>
</evidence>
<dbReference type="HOGENOM" id="CLU_045011_8_2_0"/>
<dbReference type="InterPro" id="IPR051400">
    <property type="entry name" value="HAD-like_hydrolase"/>
</dbReference>
<dbReference type="STRING" id="751945.Theos_0136"/>
<dbReference type="EMBL" id="CP003249">
    <property type="protein sequence ID" value="AFV75219.1"/>
    <property type="molecule type" value="Genomic_DNA"/>
</dbReference>
<accession>K7R2V6</accession>
<dbReference type="InterPro" id="IPR023214">
    <property type="entry name" value="HAD_sf"/>
</dbReference>
<dbReference type="PANTHER" id="PTHR46470:SF3">
    <property type="entry name" value="N-ACYLNEURAMINATE-9-PHOSPHATASE"/>
    <property type="match status" value="1"/>
</dbReference>
<protein>
    <submittedName>
        <fullName evidence="4">Haloacid dehalogenase superfamily enzyme, subfamily IA</fullName>
    </submittedName>
</protein>
<dbReference type="Gene3D" id="3.40.50.1000">
    <property type="entry name" value="HAD superfamily/HAD-like"/>
    <property type="match status" value="1"/>
</dbReference>
<keyword evidence="3" id="KW-0460">Magnesium</keyword>
<dbReference type="OrthoDB" id="9797743at2"/>
<dbReference type="AlphaFoldDB" id="K7R2V6"/>
<keyword evidence="5" id="KW-1185">Reference proteome</keyword>
<dbReference type="InterPro" id="IPR036412">
    <property type="entry name" value="HAD-like_sf"/>
</dbReference>
<dbReference type="Pfam" id="PF00702">
    <property type="entry name" value="Hydrolase"/>
    <property type="match status" value="1"/>
</dbReference>
<dbReference type="NCBIfam" id="TIGR01509">
    <property type="entry name" value="HAD-SF-IA-v3"/>
    <property type="match status" value="1"/>
</dbReference>
<evidence type="ECO:0000313" key="4">
    <source>
        <dbReference type="EMBL" id="AFV75219.1"/>
    </source>
</evidence>
<evidence type="ECO:0000313" key="5">
    <source>
        <dbReference type="Proteomes" id="UP000000211"/>
    </source>
</evidence>
<dbReference type="SFLD" id="SFLDS00003">
    <property type="entry name" value="Haloacid_Dehalogenase"/>
    <property type="match status" value="1"/>
</dbReference>
<dbReference type="SFLD" id="SFLDG01129">
    <property type="entry name" value="C1.5:_HAD__Beta-PGM__Phosphata"/>
    <property type="match status" value="1"/>
</dbReference>
<dbReference type="KEGG" id="tos:Theos_0136"/>
<reference evidence="4 5" key="1">
    <citation type="journal article" date="2013" name="Genome Announc.">
        <title>Whole Genome Sequencing of Thermus oshimai JL-2 and Thermus thermophilus JL-18, Incomplete Denitrifiers from the United States Great Basin.</title>
        <authorList>
            <person name="Murugapiran S.K."/>
            <person name="Huntemann M."/>
            <person name="Wei C.L."/>
            <person name="Han J."/>
            <person name="Detter J.C."/>
            <person name="Han C.S."/>
            <person name="Erkkila T.H."/>
            <person name="Teshima H."/>
            <person name="Chen A."/>
            <person name="Kyrpides N."/>
            <person name="Mavrommatis K."/>
            <person name="Markowitz V."/>
            <person name="Szeto E."/>
            <person name="Ivanova N."/>
            <person name="Pagani I."/>
            <person name="Lam J."/>
            <person name="McDonald A.I."/>
            <person name="Dodsworth J.A."/>
            <person name="Pati A."/>
            <person name="Goodwin L."/>
            <person name="Peters L."/>
            <person name="Pitluck S."/>
            <person name="Woyke T."/>
            <person name="Hedlund B.P."/>
        </authorList>
    </citation>
    <scope>NUCLEOTIDE SEQUENCE</scope>
    <source>
        <strain evidence="4 5">JL-2</strain>
    </source>
</reference>
<dbReference type="RefSeq" id="WP_016328419.1">
    <property type="nucleotide sequence ID" value="NC_019386.1"/>
</dbReference>
<proteinExistence type="predicted"/>
<keyword evidence="2" id="KW-0378">Hydrolase</keyword>
<dbReference type="eggNOG" id="COG1011">
    <property type="taxonomic scope" value="Bacteria"/>
</dbReference>
<dbReference type="SFLD" id="SFLDG01135">
    <property type="entry name" value="C1.5.6:_HAD__Beta-PGM__Phospha"/>
    <property type="match status" value="1"/>
</dbReference>
<dbReference type="NCBIfam" id="TIGR01549">
    <property type="entry name" value="HAD-SF-IA-v1"/>
    <property type="match status" value="1"/>
</dbReference>
<gene>
    <name evidence="4" type="ORF">Theos_0136</name>
</gene>
<name>K7R2V6_THEOS</name>
<dbReference type="Proteomes" id="UP000000211">
    <property type="component" value="Chromosome"/>
</dbReference>
<dbReference type="InterPro" id="IPR006439">
    <property type="entry name" value="HAD-SF_hydro_IA"/>
</dbReference>
<evidence type="ECO:0000256" key="3">
    <source>
        <dbReference type="ARBA" id="ARBA00022842"/>
    </source>
</evidence>
<sequence>MRLWILDLDDTLLQDHAVSREVLEALGEEVGVHGLFPAVKEKAEALFRESPFHPWAEAIGHSALEALWARYSTPGLEALAAWAPRFRKGVFAEALKALGGPVERAEALAEAFFQRRRRYPLFPETEAFLKALKARGAHLALLTNGVPDLQREKLVGAGLQEAFDLVLVSGEIGLGKPDPRPFRMALCAFGVGPEEAVMVGDNPERDIQGALRAGVRAVWVDRGYRPFDPRFPPHQRVENLLEALSGAV</sequence>
<dbReference type="PATRIC" id="fig|751945.3.peg.131"/>
<dbReference type="GO" id="GO:0016791">
    <property type="term" value="F:phosphatase activity"/>
    <property type="evidence" value="ECO:0007669"/>
    <property type="project" value="TreeGrafter"/>
</dbReference>
<comment type="cofactor">
    <cofactor evidence="1">
        <name>Mg(2+)</name>
        <dbReference type="ChEBI" id="CHEBI:18420"/>
    </cofactor>
</comment>
<evidence type="ECO:0000256" key="2">
    <source>
        <dbReference type="ARBA" id="ARBA00022801"/>
    </source>
</evidence>
<dbReference type="Gene3D" id="1.20.120.1600">
    <property type="match status" value="1"/>
</dbReference>